<dbReference type="EMBL" id="SMAS01000007">
    <property type="protein sequence ID" value="TCT31582.1"/>
    <property type="molecule type" value="Genomic_DNA"/>
</dbReference>
<dbReference type="Pfam" id="PF09152">
    <property type="entry name" value="DUF1937"/>
    <property type="match status" value="1"/>
</dbReference>
<accession>A0A4R3NHS3</accession>
<dbReference type="AlphaFoldDB" id="A0A4R3NHS3"/>
<sequence>MKLYFIACPYSDPDSNVVEMRFQACTQYAAELALKGIATYSQITMTHPINQYLASQGQKVAWSAIDMEFLKRCDGLIVLTLAGWEKSGGVAAEIQFFKDKGLPVWTDSEFAEQMLNS</sequence>
<reference evidence="2 3" key="1">
    <citation type="submission" date="2019-03" db="EMBL/GenBank/DDBJ databases">
        <title>Genomic analyses of the natural microbiome of Caenorhabditis elegans.</title>
        <authorList>
            <person name="Samuel B."/>
        </authorList>
    </citation>
    <scope>NUCLEOTIDE SEQUENCE [LARGE SCALE GENOMIC DNA]</scope>
    <source>
        <strain evidence="2 3">JUb102</strain>
    </source>
</reference>
<gene>
    <name evidence="2" type="ORF">EC835_107111</name>
</gene>
<organism evidence="2 3">
    <name type="scientific">Providencia alcalifaciens</name>
    <dbReference type="NCBI Taxonomy" id="126385"/>
    <lineage>
        <taxon>Bacteria</taxon>
        <taxon>Pseudomonadati</taxon>
        <taxon>Pseudomonadota</taxon>
        <taxon>Gammaproteobacteria</taxon>
        <taxon>Enterobacterales</taxon>
        <taxon>Morganellaceae</taxon>
        <taxon>Providencia</taxon>
    </lineage>
</organism>
<evidence type="ECO:0000313" key="2">
    <source>
        <dbReference type="EMBL" id="TCT31582.1"/>
    </source>
</evidence>
<protein>
    <submittedName>
        <fullName evidence="2">Uncharacterized protein DUF1937</fullName>
    </submittedName>
</protein>
<dbReference type="RefSeq" id="WP_036952526.1">
    <property type="nucleotide sequence ID" value="NZ_CABKTH010000028.1"/>
</dbReference>
<name>A0A4R3NHS3_9GAMM</name>
<dbReference type="OrthoDB" id="6877969at2"/>
<proteinExistence type="predicted"/>
<dbReference type="InterPro" id="IPR015235">
    <property type="entry name" value="DUF1937"/>
</dbReference>
<feature type="domain" description="DUF1937" evidence="1">
    <location>
        <begin position="4"/>
        <end position="105"/>
    </location>
</feature>
<evidence type="ECO:0000313" key="3">
    <source>
        <dbReference type="Proteomes" id="UP000295055"/>
    </source>
</evidence>
<dbReference type="Gene3D" id="3.40.50.10400">
    <property type="entry name" value="Hypothetical protein PA1492"/>
    <property type="match status" value="1"/>
</dbReference>
<dbReference type="SUPFAM" id="SSF52309">
    <property type="entry name" value="N-(deoxy)ribosyltransferase-like"/>
    <property type="match status" value="1"/>
</dbReference>
<evidence type="ECO:0000259" key="1">
    <source>
        <dbReference type="Pfam" id="PF09152"/>
    </source>
</evidence>
<dbReference type="Proteomes" id="UP000295055">
    <property type="component" value="Unassembled WGS sequence"/>
</dbReference>
<comment type="caution">
    <text evidence="2">The sequence shown here is derived from an EMBL/GenBank/DDBJ whole genome shotgun (WGS) entry which is preliminary data.</text>
</comment>